<reference evidence="1 2" key="2">
    <citation type="journal article" date="2016" name="Int. J. Syst. Evol. Microbiol.">
        <title>Paenibacillus bovis sp. nov., isolated from raw yak (Bos grunniens) milk.</title>
        <authorList>
            <person name="Gao C."/>
            <person name="Han J."/>
            <person name="Liu Z."/>
            <person name="Xu X."/>
            <person name="Hang F."/>
            <person name="Wu Z."/>
        </authorList>
    </citation>
    <scope>NUCLEOTIDE SEQUENCE [LARGE SCALE GENOMIC DNA]</scope>
    <source>
        <strain evidence="1 2">BD3526</strain>
    </source>
</reference>
<name>A0A172ZI10_9BACL</name>
<accession>A0A172ZI10</accession>
<evidence type="ECO:0000313" key="1">
    <source>
        <dbReference type="EMBL" id="ANF97266.1"/>
    </source>
</evidence>
<dbReference type="KEGG" id="pbv:AR543_15505"/>
<keyword evidence="2" id="KW-1185">Reference proteome</keyword>
<dbReference type="OrthoDB" id="249246at2"/>
<dbReference type="RefSeq" id="WP_060535379.1">
    <property type="nucleotide sequence ID" value="NZ_CP013023.1"/>
</dbReference>
<protein>
    <recommendedName>
        <fullName evidence="3">DUF1795 domain-containing protein</fullName>
    </recommendedName>
</protein>
<sequence>MKYDDEKIMELLNQVELAQKNNDILAGTVEAEGQEYTFEQRSFFGDQLHIHIPSNFKPMSRDMQRVKYPYEDRPAVILTNARGEVDITLQHVDQPLQDSWVQELTAGMKQMIKNMQPTNVFYDEKIISVHGKTIGYFDFKSPALDQPAYRLQFFLELNGETIIGGFTCPYKSYQQWRDLVLQMIHTIQSGSLKGE</sequence>
<gene>
    <name evidence="1" type="ORF">AR543_15505</name>
</gene>
<dbReference type="STRING" id="1616788.AR543_15505"/>
<evidence type="ECO:0000313" key="2">
    <source>
        <dbReference type="Proteomes" id="UP000078148"/>
    </source>
</evidence>
<dbReference type="AlphaFoldDB" id="A0A172ZI10"/>
<evidence type="ECO:0008006" key="3">
    <source>
        <dbReference type="Google" id="ProtNLM"/>
    </source>
</evidence>
<dbReference type="Proteomes" id="UP000078148">
    <property type="component" value="Chromosome"/>
</dbReference>
<organism evidence="1 2">
    <name type="scientific">Paenibacillus bovis</name>
    <dbReference type="NCBI Taxonomy" id="1616788"/>
    <lineage>
        <taxon>Bacteria</taxon>
        <taxon>Bacillati</taxon>
        <taxon>Bacillota</taxon>
        <taxon>Bacilli</taxon>
        <taxon>Bacillales</taxon>
        <taxon>Paenibacillaceae</taxon>
        <taxon>Paenibacillus</taxon>
    </lineage>
</organism>
<dbReference type="EMBL" id="CP013023">
    <property type="protein sequence ID" value="ANF97266.1"/>
    <property type="molecule type" value="Genomic_DNA"/>
</dbReference>
<proteinExistence type="predicted"/>
<reference evidence="2" key="1">
    <citation type="submission" date="2015-10" db="EMBL/GenBank/DDBJ databases">
        <title>Genome of Paenibacillus bovis sp. nov.</title>
        <authorList>
            <person name="Wu Z."/>
            <person name="Gao C."/>
            <person name="Liu Z."/>
            <person name="Zheng H."/>
        </authorList>
    </citation>
    <scope>NUCLEOTIDE SEQUENCE [LARGE SCALE GENOMIC DNA]</scope>
    <source>
        <strain evidence="2">BD3526</strain>
    </source>
</reference>